<dbReference type="InterPro" id="IPR003660">
    <property type="entry name" value="HAMP_dom"/>
</dbReference>
<sequence length="423" mass="45687">MKLSLVFKLVLGILVVSITTYGTSAFFIFQLKPLLAPDMKEWVYVSGVLVLGVLWTGILGWIAAQLIIRPLLRLTRVVDSVAEGNLSVTIPAYRSKDEIGTLHHSFQVMLDNLKRMISEVSESINVTDRSVDTLDAAIKQAAGQIETISVTIDRMADGASIQADSAQKMLAAAEQSAKTAQGISSEARHAIQLTETMVSTIADSAARLRSLVDGMLHISEAGEKTLEIVRNLEHQANEIGQISMLVGHIADQTHLLALNASIEASHAGEHGQGFAVVAHHIRKLAADSASAVEQINQLVKQMQEQTLTVVDETDKQAQLIRRETATGESARVVLDEVIASVNEAAGAMHSIVEHITSQTEQINSTFEMAKQIADTAFSISDGSSRVAHAAQEQTAIMQEISASSELLRDEAVGLKRKTVVFKL</sequence>
<dbReference type="PANTHER" id="PTHR32089">
    <property type="entry name" value="METHYL-ACCEPTING CHEMOTAXIS PROTEIN MCPB"/>
    <property type="match status" value="1"/>
</dbReference>
<organism evidence="10 11">
    <name type="scientific">Paenibacillus cisolokensis</name>
    <dbReference type="NCBI Taxonomy" id="1658519"/>
    <lineage>
        <taxon>Bacteria</taxon>
        <taxon>Bacillati</taxon>
        <taxon>Bacillota</taxon>
        <taxon>Bacilli</taxon>
        <taxon>Bacillales</taxon>
        <taxon>Paenibacillaceae</taxon>
        <taxon>Paenibacillus</taxon>
    </lineage>
</organism>
<dbReference type="RefSeq" id="WP_062495347.1">
    <property type="nucleotide sequence ID" value="NZ_BOVJ01000106.1"/>
</dbReference>
<evidence type="ECO:0000256" key="3">
    <source>
        <dbReference type="ARBA" id="ARBA00023136"/>
    </source>
</evidence>
<dbReference type="CDD" id="cd06225">
    <property type="entry name" value="HAMP"/>
    <property type="match status" value="1"/>
</dbReference>
<evidence type="ECO:0000256" key="4">
    <source>
        <dbReference type="ARBA" id="ARBA00023224"/>
    </source>
</evidence>
<evidence type="ECO:0000313" key="10">
    <source>
        <dbReference type="EMBL" id="GIQ64794.1"/>
    </source>
</evidence>
<evidence type="ECO:0000256" key="5">
    <source>
        <dbReference type="ARBA" id="ARBA00029447"/>
    </source>
</evidence>
<proteinExistence type="inferred from homology"/>
<comment type="caution">
    <text evidence="10">The sequence shown here is derived from an EMBL/GenBank/DDBJ whole genome shotgun (WGS) entry which is preliminary data.</text>
</comment>
<reference evidence="10 11" key="1">
    <citation type="submission" date="2021-04" db="EMBL/GenBank/DDBJ databases">
        <title>Draft genome sequence of Paenibacillus cisolokensis, LC2-13A.</title>
        <authorList>
            <person name="Uke A."/>
            <person name="Chhe C."/>
            <person name="Baramee S."/>
            <person name="Kosugi A."/>
        </authorList>
    </citation>
    <scope>NUCLEOTIDE SEQUENCE [LARGE SCALE GENOMIC DNA]</scope>
    <source>
        <strain evidence="10 11">LC2-13A</strain>
    </source>
</reference>
<dbReference type="Pfam" id="PF00015">
    <property type="entry name" value="MCPsignal"/>
    <property type="match status" value="1"/>
</dbReference>
<dbReference type="Proteomes" id="UP000680304">
    <property type="component" value="Unassembled WGS sequence"/>
</dbReference>
<dbReference type="SMART" id="SM00304">
    <property type="entry name" value="HAMP"/>
    <property type="match status" value="1"/>
</dbReference>
<evidence type="ECO:0000256" key="6">
    <source>
        <dbReference type="PROSITE-ProRule" id="PRU00284"/>
    </source>
</evidence>
<keyword evidence="11" id="KW-1185">Reference proteome</keyword>
<dbReference type="InterPro" id="IPR004089">
    <property type="entry name" value="MCPsignal_dom"/>
</dbReference>
<comment type="subcellular location">
    <subcellularLocation>
        <location evidence="1">Cell membrane</location>
    </subcellularLocation>
</comment>
<feature type="transmembrane region" description="Helical" evidence="7">
    <location>
        <begin position="42"/>
        <end position="64"/>
    </location>
</feature>
<evidence type="ECO:0000259" key="8">
    <source>
        <dbReference type="PROSITE" id="PS50111"/>
    </source>
</evidence>
<dbReference type="PROSITE" id="PS50111">
    <property type="entry name" value="CHEMOTAXIS_TRANSDUC_2"/>
    <property type="match status" value="1"/>
</dbReference>
<keyword evidence="4 6" id="KW-0807">Transducer</keyword>
<keyword evidence="2" id="KW-1003">Cell membrane</keyword>
<dbReference type="SMART" id="SM00283">
    <property type="entry name" value="MA"/>
    <property type="match status" value="1"/>
</dbReference>
<evidence type="ECO:0000256" key="7">
    <source>
        <dbReference type="SAM" id="Phobius"/>
    </source>
</evidence>
<evidence type="ECO:0000259" key="9">
    <source>
        <dbReference type="PROSITE" id="PS50885"/>
    </source>
</evidence>
<feature type="transmembrane region" description="Helical" evidence="7">
    <location>
        <begin position="9"/>
        <end position="30"/>
    </location>
</feature>
<protein>
    <submittedName>
        <fullName evidence="10">Methyl-accepting chemotaxis protein</fullName>
    </submittedName>
</protein>
<feature type="domain" description="Methyl-accepting transducer" evidence="8">
    <location>
        <begin position="137"/>
        <end position="408"/>
    </location>
</feature>
<dbReference type="PROSITE" id="PS50885">
    <property type="entry name" value="HAMP"/>
    <property type="match status" value="1"/>
</dbReference>
<feature type="domain" description="HAMP" evidence="9">
    <location>
        <begin position="65"/>
        <end position="118"/>
    </location>
</feature>
<keyword evidence="3 7" id="KW-0472">Membrane</keyword>
<dbReference type="SUPFAM" id="SSF58104">
    <property type="entry name" value="Methyl-accepting chemotaxis protein (MCP) signaling domain"/>
    <property type="match status" value="1"/>
</dbReference>
<dbReference type="EMBL" id="BOVJ01000106">
    <property type="protein sequence ID" value="GIQ64794.1"/>
    <property type="molecule type" value="Genomic_DNA"/>
</dbReference>
<evidence type="ECO:0000256" key="1">
    <source>
        <dbReference type="ARBA" id="ARBA00004236"/>
    </source>
</evidence>
<dbReference type="Gene3D" id="1.10.287.950">
    <property type="entry name" value="Methyl-accepting chemotaxis protein"/>
    <property type="match status" value="1"/>
</dbReference>
<name>A0ABQ4N972_9BACL</name>
<accession>A0ABQ4N972</accession>
<gene>
    <name evidence="10" type="primary">mcpA</name>
    <name evidence="10" type="ORF">PACILC2_33620</name>
</gene>
<dbReference type="Pfam" id="PF00672">
    <property type="entry name" value="HAMP"/>
    <property type="match status" value="1"/>
</dbReference>
<evidence type="ECO:0000256" key="2">
    <source>
        <dbReference type="ARBA" id="ARBA00022475"/>
    </source>
</evidence>
<keyword evidence="7" id="KW-1133">Transmembrane helix</keyword>
<evidence type="ECO:0000313" key="11">
    <source>
        <dbReference type="Proteomes" id="UP000680304"/>
    </source>
</evidence>
<dbReference type="PANTHER" id="PTHR32089:SF112">
    <property type="entry name" value="LYSOZYME-LIKE PROTEIN-RELATED"/>
    <property type="match status" value="1"/>
</dbReference>
<comment type="similarity">
    <text evidence="5">Belongs to the methyl-accepting chemotaxis (MCP) protein family.</text>
</comment>
<keyword evidence="7" id="KW-0812">Transmembrane</keyword>